<dbReference type="InterPro" id="IPR033932">
    <property type="entry name" value="YtcJ-like"/>
</dbReference>
<feature type="domain" description="Amidohydrolase 3" evidence="2">
    <location>
        <begin position="78"/>
        <end position="592"/>
    </location>
</feature>
<sequence>MHRLTALFTTALLATTAHIATTQAATPPADILLTNGAIHTIDSGNSVRQALAISNGRITWTGSDRDAPAHAGPHTKRIDLKGHMVMPGLTDGHMHPLHGGRNLVGCSLDYLALTAGEFTSRIRTCAASPAMHTTDGWLIVRNWFQEAMKPEGTRLTKQALDTVDSQHPIIVLSTFGHSILANSAALKAAGITAQTQAPAGGEIVHDSSGQPAGNLEDTAQTLMQAVLPKPTAQDDIAAADAALKAMRAQGITGFLDAWALTEDLSAFSALQKSGHLTARAHFAPLISPGEAKDIDGNIRRLRDIAAQYDQGPLQTAPAITVRNVKFFMDGVISAPALTGRVLAPYFVNKGTATHPDWRPGTSYGPAPYFPPEVLAPLLKAVVEAGFDPHLHADGDGAVRIALDAIKATRQALPGNTFRPAIAHDELVDPADRPRYKQLNAIPVLSFQWEKQAPDTIEGARDYLGPDRFRDMEPAALLEQTGARIAYGSDWPVDPLNEWFALKVGVTRTNAPDAGPQYARPLGTEPGLSRNSVLRAITINSNYELRSDTVAGSLEPGKFADLIILDRDVTTIPANDIAGTHVLLTMVGGKTVYSTGDFVPKQE</sequence>
<dbReference type="Gene3D" id="3.20.20.140">
    <property type="entry name" value="Metal-dependent hydrolases"/>
    <property type="match status" value="1"/>
</dbReference>
<dbReference type="SUPFAM" id="SSF51338">
    <property type="entry name" value="Composite domain of metallo-dependent hydrolases"/>
    <property type="match status" value="1"/>
</dbReference>
<dbReference type="Pfam" id="PF07969">
    <property type="entry name" value="Amidohydro_3"/>
    <property type="match status" value="1"/>
</dbReference>
<dbReference type="OrthoDB" id="9811399at2"/>
<keyword evidence="1" id="KW-0732">Signal</keyword>
<dbReference type="GO" id="GO:0016810">
    <property type="term" value="F:hydrolase activity, acting on carbon-nitrogen (but not peptide) bonds"/>
    <property type="evidence" value="ECO:0007669"/>
    <property type="project" value="InterPro"/>
</dbReference>
<dbReference type="InterPro" id="IPR013108">
    <property type="entry name" value="Amidohydro_3"/>
</dbReference>
<organism evidence="3 4">
    <name type="scientific">Acetobacter oeni</name>
    <dbReference type="NCBI Taxonomy" id="304077"/>
    <lineage>
        <taxon>Bacteria</taxon>
        <taxon>Pseudomonadati</taxon>
        <taxon>Pseudomonadota</taxon>
        <taxon>Alphaproteobacteria</taxon>
        <taxon>Acetobacterales</taxon>
        <taxon>Acetobacteraceae</taxon>
        <taxon>Acetobacter</taxon>
    </lineage>
</organism>
<feature type="signal peptide" evidence="1">
    <location>
        <begin position="1"/>
        <end position="19"/>
    </location>
</feature>
<reference evidence="3 4" key="1">
    <citation type="submission" date="2019-07" db="EMBL/GenBank/DDBJ databases">
        <title>Whole genome shotgun sequence of Acetobacter oeni NBRC 105207.</title>
        <authorList>
            <person name="Hosoyama A."/>
            <person name="Uohara A."/>
            <person name="Ohji S."/>
            <person name="Ichikawa N."/>
        </authorList>
    </citation>
    <scope>NUCLEOTIDE SEQUENCE [LARGE SCALE GENOMIC DNA]</scope>
    <source>
        <strain evidence="3 4">NBRC 105207</strain>
    </source>
</reference>
<dbReference type="PANTHER" id="PTHR22642">
    <property type="entry name" value="IMIDAZOLONEPROPIONASE"/>
    <property type="match status" value="1"/>
</dbReference>
<comment type="caution">
    <text evidence="3">The sequence shown here is derived from an EMBL/GenBank/DDBJ whole genome shotgun (WGS) entry which is preliminary data.</text>
</comment>
<dbReference type="Proteomes" id="UP000321746">
    <property type="component" value="Unassembled WGS sequence"/>
</dbReference>
<keyword evidence="4" id="KW-1185">Reference proteome</keyword>
<dbReference type="AlphaFoldDB" id="A0A511XH07"/>
<feature type="chain" id="PRO_5021937339" evidence="1">
    <location>
        <begin position="20"/>
        <end position="602"/>
    </location>
</feature>
<evidence type="ECO:0000313" key="3">
    <source>
        <dbReference type="EMBL" id="GEN62236.1"/>
    </source>
</evidence>
<evidence type="ECO:0000313" key="4">
    <source>
        <dbReference type="Proteomes" id="UP000321746"/>
    </source>
</evidence>
<dbReference type="InterPro" id="IPR011059">
    <property type="entry name" value="Metal-dep_hydrolase_composite"/>
</dbReference>
<dbReference type="PANTHER" id="PTHR22642:SF2">
    <property type="entry name" value="PROTEIN LONG AFTER FAR-RED 3"/>
    <property type="match status" value="1"/>
</dbReference>
<dbReference type="SUPFAM" id="SSF51556">
    <property type="entry name" value="Metallo-dependent hydrolases"/>
    <property type="match status" value="1"/>
</dbReference>
<protein>
    <submittedName>
        <fullName evidence="3">Amidohydrolase</fullName>
    </submittedName>
</protein>
<keyword evidence="3" id="KW-0378">Hydrolase</keyword>
<dbReference type="Gene3D" id="2.30.40.10">
    <property type="entry name" value="Urease, subunit C, domain 1"/>
    <property type="match status" value="1"/>
</dbReference>
<proteinExistence type="predicted"/>
<dbReference type="RefSeq" id="WP_146885583.1">
    <property type="nucleotide sequence ID" value="NZ_BJYG01000003.1"/>
</dbReference>
<evidence type="ECO:0000259" key="2">
    <source>
        <dbReference type="Pfam" id="PF07969"/>
    </source>
</evidence>
<dbReference type="InterPro" id="IPR032466">
    <property type="entry name" value="Metal_Hydrolase"/>
</dbReference>
<dbReference type="Gene3D" id="3.10.310.70">
    <property type="match status" value="1"/>
</dbReference>
<dbReference type="CDD" id="cd01300">
    <property type="entry name" value="YtcJ_like"/>
    <property type="match status" value="1"/>
</dbReference>
<gene>
    <name evidence="3" type="ORF">AOE01nite_04600</name>
</gene>
<dbReference type="EMBL" id="BJYG01000003">
    <property type="protein sequence ID" value="GEN62236.1"/>
    <property type="molecule type" value="Genomic_DNA"/>
</dbReference>
<name>A0A511XH07_9PROT</name>
<accession>A0A511XH07</accession>
<evidence type="ECO:0000256" key="1">
    <source>
        <dbReference type="SAM" id="SignalP"/>
    </source>
</evidence>